<dbReference type="InterPro" id="IPR016138">
    <property type="entry name" value="Ribosome_inactivat_prot_sub1"/>
</dbReference>
<dbReference type="Pfam" id="PF00161">
    <property type="entry name" value="RIP"/>
    <property type="match status" value="1"/>
</dbReference>
<accession>A0A8R7PJ25</accession>
<dbReference type="SUPFAM" id="SSF56371">
    <property type="entry name" value="Ribosome inactivating proteins (RIP)"/>
    <property type="match status" value="1"/>
</dbReference>
<keyword evidence="3" id="KW-1185">Reference proteome</keyword>
<dbReference type="InterPro" id="IPR001574">
    <property type="entry name" value="Ribosome_inactivat_prot"/>
</dbReference>
<evidence type="ECO:0000256" key="1">
    <source>
        <dbReference type="RuleBase" id="RU004915"/>
    </source>
</evidence>
<proteinExistence type="inferred from homology"/>
<sequence length="211" mass="24238">MRLIQSQQERYFNISSLLLSITKEDGKSETKVPVTPKSQEEPDKQSFHSISIRCDDGAVLEILIRENDNYVVGFRVYLNIEARNETPWRTFGVKLPSRLWVSEPTKYKSQHGELEKVQFGQGILLKIVNFLKDLQRHPDQEMTDLGQRYVCTLFLLFGEAQRFAKARQWVLDAVDSPIALTNLYGVVKDRNGVVCGYVGGKEFVVQVQRKV</sequence>
<dbReference type="EnsemblPlants" id="TuG1812G0200004660.01.T01">
    <property type="protein sequence ID" value="TuG1812G0200004660.01.T01"/>
    <property type="gene ID" value="TuG1812G0200004660.01"/>
</dbReference>
<dbReference type="GO" id="GO:0030598">
    <property type="term" value="F:rRNA N-glycosylase activity"/>
    <property type="evidence" value="ECO:0007669"/>
    <property type="project" value="UniProtKB-EC"/>
</dbReference>
<dbReference type="Gene3D" id="3.40.420.10">
    <property type="entry name" value="Ricin (A subunit), domain 1"/>
    <property type="match status" value="1"/>
</dbReference>
<dbReference type="AlphaFoldDB" id="A0A8R7PJ25"/>
<dbReference type="EC" id="3.2.2.22" evidence="1"/>
<comment type="similarity">
    <text evidence="1">Belongs to the ribosome-inactivating protein family.</text>
</comment>
<organism evidence="2 3">
    <name type="scientific">Triticum urartu</name>
    <name type="common">Red wild einkorn</name>
    <name type="synonym">Crithodium urartu</name>
    <dbReference type="NCBI Taxonomy" id="4572"/>
    <lineage>
        <taxon>Eukaryota</taxon>
        <taxon>Viridiplantae</taxon>
        <taxon>Streptophyta</taxon>
        <taxon>Embryophyta</taxon>
        <taxon>Tracheophyta</taxon>
        <taxon>Spermatophyta</taxon>
        <taxon>Magnoliopsida</taxon>
        <taxon>Liliopsida</taxon>
        <taxon>Poales</taxon>
        <taxon>Poaceae</taxon>
        <taxon>BOP clade</taxon>
        <taxon>Pooideae</taxon>
        <taxon>Triticodae</taxon>
        <taxon>Triticeae</taxon>
        <taxon>Triticinae</taxon>
        <taxon>Triticum</taxon>
    </lineage>
</organism>
<dbReference type="InterPro" id="IPR036041">
    <property type="entry name" value="Ribosome-inact_prot_sf"/>
</dbReference>
<keyword evidence="1" id="KW-0800">Toxin</keyword>
<protein>
    <recommendedName>
        <fullName evidence="1">rRNA N-glycosylase</fullName>
        <ecNumber evidence="1">3.2.2.22</ecNumber>
    </recommendedName>
</protein>
<comment type="catalytic activity">
    <reaction evidence="1">
        <text>Endohydrolysis of the N-glycosidic bond at one specific adenosine on the 28S rRNA.</text>
        <dbReference type="EC" id="3.2.2.22"/>
    </reaction>
</comment>
<dbReference type="GO" id="GO:0090729">
    <property type="term" value="F:toxin activity"/>
    <property type="evidence" value="ECO:0007669"/>
    <property type="project" value="UniProtKB-KW"/>
</dbReference>
<keyword evidence="1" id="KW-0652">Protein synthesis inhibitor</keyword>
<reference evidence="2" key="3">
    <citation type="submission" date="2022-06" db="UniProtKB">
        <authorList>
            <consortium name="EnsemblPlants"/>
        </authorList>
    </citation>
    <scope>IDENTIFICATION</scope>
</reference>
<dbReference type="Proteomes" id="UP000015106">
    <property type="component" value="Chromosome 2"/>
</dbReference>
<dbReference type="GO" id="GO:0006952">
    <property type="term" value="P:defense response"/>
    <property type="evidence" value="ECO:0007669"/>
    <property type="project" value="UniProtKB-KW"/>
</dbReference>
<evidence type="ECO:0000313" key="3">
    <source>
        <dbReference type="Proteomes" id="UP000015106"/>
    </source>
</evidence>
<evidence type="ECO:0000313" key="2">
    <source>
        <dbReference type="EnsemblPlants" id="TuG1812G0200004660.01.T01"/>
    </source>
</evidence>
<dbReference type="GO" id="GO:0017148">
    <property type="term" value="P:negative regulation of translation"/>
    <property type="evidence" value="ECO:0007669"/>
    <property type="project" value="UniProtKB-KW"/>
</dbReference>
<keyword evidence="1" id="KW-0378">Hydrolase</keyword>
<dbReference type="Gramene" id="TuG1812G0200004660.01.T01">
    <property type="protein sequence ID" value="TuG1812G0200004660.01.T01"/>
    <property type="gene ID" value="TuG1812G0200004660.01"/>
</dbReference>
<reference evidence="2" key="2">
    <citation type="submission" date="2018-03" db="EMBL/GenBank/DDBJ databases">
        <title>The Triticum urartu genome reveals the dynamic nature of wheat genome evolution.</title>
        <authorList>
            <person name="Ling H."/>
            <person name="Ma B."/>
            <person name="Shi X."/>
            <person name="Liu H."/>
            <person name="Dong L."/>
            <person name="Sun H."/>
            <person name="Cao Y."/>
            <person name="Gao Q."/>
            <person name="Zheng S."/>
            <person name="Li Y."/>
            <person name="Yu Y."/>
            <person name="Du H."/>
            <person name="Qi M."/>
            <person name="Li Y."/>
            <person name="Yu H."/>
            <person name="Cui Y."/>
            <person name="Wang N."/>
            <person name="Chen C."/>
            <person name="Wu H."/>
            <person name="Zhao Y."/>
            <person name="Zhang J."/>
            <person name="Li Y."/>
            <person name="Zhou W."/>
            <person name="Zhang B."/>
            <person name="Hu W."/>
            <person name="Eijk M."/>
            <person name="Tang J."/>
            <person name="Witsenboer H."/>
            <person name="Zhao S."/>
            <person name="Li Z."/>
            <person name="Zhang A."/>
            <person name="Wang D."/>
            <person name="Liang C."/>
        </authorList>
    </citation>
    <scope>NUCLEOTIDE SEQUENCE [LARGE SCALE GENOMIC DNA]</scope>
    <source>
        <strain evidence="2">cv. G1812</strain>
    </source>
</reference>
<name>A0A8R7PJ25_TRIUA</name>
<keyword evidence="1" id="KW-0611">Plant defense</keyword>
<reference evidence="3" key="1">
    <citation type="journal article" date="2013" name="Nature">
        <title>Draft genome of the wheat A-genome progenitor Triticum urartu.</title>
        <authorList>
            <person name="Ling H.Q."/>
            <person name="Zhao S."/>
            <person name="Liu D."/>
            <person name="Wang J."/>
            <person name="Sun H."/>
            <person name="Zhang C."/>
            <person name="Fan H."/>
            <person name="Li D."/>
            <person name="Dong L."/>
            <person name="Tao Y."/>
            <person name="Gao C."/>
            <person name="Wu H."/>
            <person name="Li Y."/>
            <person name="Cui Y."/>
            <person name="Guo X."/>
            <person name="Zheng S."/>
            <person name="Wang B."/>
            <person name="Yu K."/>
            <person name="Liang Q."/>
            <person name="Yang W."/>
            <person name="Lou X."/>
            <person name="Chen J."/>
            <person name="Feng M."/>
            <person name="Jian J."/>
            <person name="Zhang X."/>
            <person name="Luo G."/>
            <person name="Jiang Y."/>
            <person name="Liu J."/>
            <person name="Wang Z."/>
            <person name="Sha Y."/>
            <person name="Zhang B."/>
            <person name="Wu H."/>
            <person name="Tang D."/>
            <person name="Shen Q."/>
            <person name="Xue P."/>
            <person name="Zou S."/>
            <person name="Wang X."/>
            <person name="Liu X."/>
            <person name="Wang F."/>
            <person name="Yang Y."/>
            <person name="An X."/>
            <person name="Dong Z."/>
            <person name="Zhang K."/>
            <person name="Zhang X."/>
            <person name="Luo M.C."/>
            <person name="Dvorak J."/>
            <person name="Tong Y."/>
            <person name="Wang J."/>
            <person name="Yang H."/>
            <person name="Li Z."/>
            <person name="Wang D."/>
            <person name="Zhang A."/>
            <person name="Wang J."/>
        </authorList>
    </citation>
    <scope>NUCLEOTIDE SEQUENCE</scope>
    <source>
        <strain evidence="3">cv. G1812</strain>
    </source>
</reference>